<protein>
    <submittedName>
        <fullName evidence="1">Uncharacterized protein</fullName>
    </submittedName>
</protein>
<gene>
    <name evidence="1" type="ORF">WS90_35290</name>
</gene>
<dbReference type="EMBL" id="LOYH01000108">
    <property type="protein sequence ID" value="KVK72156.1"/>
    <property type="molecule type" value="Genomic_DNA"/>
</dbReference>
<evidence type="ECO:0000313" key="1">
    <source>
        <dbReference type="EMBL" id="KVK72156.1"/>
    </source>
</evidence>
<evidence type="ECO:0000313" key="2">
    <source>
        <dbReference type="Proteomes" id="UP000069001"/>
    </source>
</evidence>
<comment type="caution">
    <text evidence="1">The sequence shown here is derived from an EMBL/GenBank/DDBJ whole genome shotgun (WGS) entry which is preliminary data.</text>
</comment>
<accession>A0A103Z2I1</accession>
<dbReference type="Proteomes" id="UP000069001">
    <property type="component" value="Unassembled WGS sequence"/>
</dbReference>
<organism evidence="1 2">
    <name type="scientific">Burkholderia cepacia</name>
    <name type="common">Pseudomonas cepacia</name>
    <dbReference type="NCBI Taxonomy" id="292"/>
    <lineage>
        <taxon>Bacteria</taxon>
        <taxon>Pseudomonadati</taxon>
        <taxon>Pseudomonadota</taxon>
        <taxon>Betaproteobacteria</taxon>
        <taxon>Burkholderiales</taxon>
        <taxon>Burkholderiaceae</taxon>
        <taxon>Burkholderia</taxon>
        <taxon>Burkholderia cepacia complex</taxon>
    </lineage>
</organism>
<sequence>MIVELQAALFLVGRKHSLLTKLVGQGPSAERREPTVLELNTYLVDLPSWGKVTIALFLCGALPVERSQSKRRSSRIGEPDK</sequence>
<proteinExistence type="predicted"/>
<dbReference type="AlphaFoldDB" id="A0A103Z2I1"/>
<reference evidence="1 2" key="1">
    <citation type="submission" date="2015-11" db="EMBL/GenBank/DDBJ databases">
        <title>Expanding the genomic diversity of Burkholderia species for the development of highly accurate diagnostics.</title>
        <authorList>
            <person name="Sahl J."/>
            <person name="Keim P."/>
            <person name="Wagner D."/>
        </authorList>
    </citation>
    <scope>NUCLEOTIDE SEQUENCE [LARGE SCALE GENOMIC DNA]</scope>
    <source>
        <strain evidence="1 2">MSMB1302</strain>
    </source>
</reference>
<name>A0A103Z2I1_BURCE</name>